<keyword evidence="3" id="KW-1185">Reference proteome</keyword>
<dbReference type="Pfam" id="PF00480">
    <property type="entry name" value="ROK"/>
    <property type="match status" value="1"/>
</dbReference>
<dbReference type="Gene3D" id="1.10.10.10">
    <property type="entry name" value="Winged helix-like DNA-binding domain superfamily/Winged helix DNA-binding domain"/>
    <property type="match status" value="1"/>
</dbReference>
<accession>A0A4U6QCT9</accession>
<dbReference type="AlphaFoldDB" id="A0A4U6QCT9"/>
<dbReference type="InterPro" id="IPR000600">
    <property type="entry name" value="ROK"/>
</dbReference>
<dbReference type="InterPro" id="IPR036388">
    <property type="entry name" value="WH-like_DNA-bd_sf"/>
</dbReference>
<evidence type="ECO:0000313" key="2">
    <source>
        <dbReference type="EMBL" id="TKV57828.1"/>
    </source>
</evidence>
<comment type="similarity">
    <text evidence="1">Belongs to the ROK (NagC/XylR) family.</text>
</comment>
<organism evidence="2 3">
    <name type="scientific">Nakamurella flava</name>
    <dbReference type="NCBI Taxonomy" id="2576308"/>
    <lineage>
        <taxon>Bacteria</taxon>
        <taxon>Bacillati</taxon>
        <taxon>Actinomycetota</taxon>
        <taxon>Actinomycetes</taxon>
        <taxon>Nakamurellales</taxon>
        <taxon>Nakamurellaceae</taxon>
        <taxon>Nakamurella</taxon>
    </lineage>
</organism>
<dbReference type="InterPro" id="IPR036390">
    <property type="entry name" value="WH_DNA-bd_sf"/>
</dbReference>
<dbReference type="Proteomes" id="UP000306985">
    <property type="component" value="Unassembled WGS sequence"/>
</dbReference>
<dbReference type="PANTHER" id="PTHR18964:SF149">
    <property type="entry name" value="BIFUNCTIONAL UDP-N-ACETYLGLUCOSAMINE 2-EPIMERASE_N-ACETYLMANNOSAMINE KINASE"/>
    <property type="match status" value="1"/>
</dbReference>
<dbReference type="OrthoDB" id="849313at2"/>
<dbReference type="PANTHER" id="PTHR18964">
    <property type="entry name" value="ROK (REPRESSOR, ORF, KINASE) FAMILY"/>
    <property type="match status" value="1"/>
</dbReference>
<dbReference type="RefSeq" id="WP_137450912.1">
    <property type="nucleotide sequence ID" value="NZ_SZZH01000004.1"/>
</dbReference>
<sequence>MTSDLAVAARVQRMVERAGAVPPLSSASRDTLVRLLVHGPASRADLARQLRLSAASLTRIGRSLEDGGMVVDAEAAVPQRMGRPSQAMDVNVDAVHLIGIKLLAGEMDLVRTDMRSTVLAHRTVPLPSHAVADAVQCIADAVLAEVAVDPSVATVGISLAGPVDPHSEIVTHSPFLGWQNVPLPRLVSEKIGLPVVIENDVRALTAAEHWFGAAAGATDFALVTIGAGVGCGVVIGDRLVDGRSGAAGQVGHLPVTDSGPLCERGHRGCVRSYLASSLMVAQGATALGHPDLTYQGLIGLAADGDPVAGRILRDAGYALGTVVGLVASIAGPSKVIISGEGVPMVPLVMDVVEQRAREVEHWAAPRVPIEVAEFGFLEWARGAAVVALQQLLESSIGLA</sequence>
<dbReference type="PROSITE" id="PS01125">
    <property type="entry name" value="ROK"/>
    <property type="match status" value="1"/>
</dbReference>
<dbReference type="SUPFAM" id="SSF53067">
    <property type="entry name" value="Actin-like ATPase domain"/>
    <property type="match status" value="1"/>
</dbReference>
<dbReference type="Gene3D" id="3.30.420.40">
    <property type="match status" value="2"/>
</dbReference>
<name>A0A4U6QCT9_9ACTN</name>
<reference evidence="2 3" key="1">
    <citation type="submission" date="2019-05" db="EMBL/GenBank/DDBJ databases">
        <title>Nakamurella sp. N5BH11, whole genome shotgun sequence.</title>
        <authorList>
            <person name="Tuo L."/>
        </authorList>
    </citation>
    <scope>NUCLEOTIDE SEQUENCE [LARGE SCALE GENOMIC DNA]</scope>
    <source>
        <strain evidence="2 3">N5BH11</strain>
    </source>
</reference>
<dbReference type="EMBL" id="SZZH01000004">
    <property type="protein sequence ID" value="TKV57828.1"/>
    <property type="molecule type" value="Genomic_DNA"/>
</dbReference>
<dbReference type="InterPro" id="IPR049874">
    <property type="entry name" value="ROK_cs"/>
</dbReference>
<evidence type="ECO:0000256" key="1">
    <source>
        <dbReference type="ARBA" id="ARBA00006479"/>
    </source>
</evidence>
<protein>
    <submittedName>
        <fullName evidence="2">ROK family protein</fullName>
    </submittedName>
</protein>
<gene>
    <name evidence="2" type="ORF">FDO65_16990</name>
</gene>
<dbReference type="InterPro" id="IPR043129">
    <property type="entry name" value="ATPase_NBD"/>
</dbReference>
<dbReference type="SUPFAM" id="SSF46785">
    <property type="entry name" value="Winged helix' DNA-binding domain"/>
    <property type="match status" value="1"/>
</dbReference>
<proteinExistence type="inferred from homology"/>
<evidence type="ECO:0000313" key="3">
    <source>
        <dbReference type="Proteomes" id="UP000306985"/>
    </source>
</evidence>
<comment type="caution">
    <text evidence="2">The sequence shown here is derived from an EMBL/GenBank/DDBJ whole genome shotgun (WGS) entry which is preliminary data.</text>
</comment>